<dbReference type="PROSITE" id="PS50932">
    <property type="entry name" value="HTH_LACI_2"/>
    <property type="match status" value="1"/>
</dbReference>
<dbReference type="Gene3D" id="3.40.50.2300">
    <property type="match status" value="2"/>
</dbReference>
<dbReference type="EMBL" id="BAABLO010000005">
    <property type="protein sequence ID" value="GAA4721562.1"/>
    <property type="molecule type" value="Genomic_DNA"/>
</dbReference>
<evidence type="ECO:0000256" key="3">
    <source>
        <dbReference type="ARBA" id="ARBA00023163"/>
    </source>
</evidence>
<evidence type="ECO:0000256" key="1">
    <source>
        <dbReference type="ARBA" id="ARBA00023015"/>
    </source>
</evidence>
<reference evidence="6" key="1">
    <citation type="journal article" date="2019" name="Int. J. Syst. Evol. Microbiol.">
        <title>The Global Catalogue of Microorganisms (GCM) 10K type strain sequencing project: providing services to taxonomists for standard genome sequencing and annotation.</title>
        <authorList>
            <consortium name="The Broad Institute Genomics Platform"/>
            <consortium name="The Broad Institute Genome Sequencing Center for Infectious Disease"/>
            <person name="Wu L."/>
            <person name="Ma J."/>
        </authorList>
    </citation>
    <scope>NUCLEOTIDE SEQUENCE [LARGE SCALE GENOMIC DNA]</scope>
    <source>
        <strain evidence="6">JCM 18961</strain>
    </source>
</reference>
<dbReference type="Pfam" id="PF13377">
    <property type="entry name" value="Peripla_BP_3"/>
    <property type="match status" value="1"/>
</dbReference>
<proteinExistence type="predicted"/>
<dbReference type="PANTHER" id="PTHR30146:SF153">
    <property type="entry name" value="LACTOSE OPERON REPRESSOR"/>
    <property type="match status" value="1"/>
</dbReference>
<keyword evidence="1" id="KW-0805">Transcription regulation</keyword>
<dbReference type="InterPro" id="IPR028082">
    <property type="entry name" value="Peripla_BP_I"/>
</dbReference>
<dbReference type="CDD" id="cd01392">
    <property type="entry name" value="HTH_LacI"/>
    <property type="match status" value="1"/>
</dbReference>
<sequence>MESVTSADVARDSGVSRTTVSYVLNDTPGVRVSDETRARVRASADRLGYHPSVAARTLRTGRSDLVLYVLPDWPLGPAVDTLLDHLAGELAQRGLTLLVHHARSGRPLRELWRTVTPLAVVGVLGFTREDREAMQRAGIRAIESPFSGDVPDVFAATQERIGRLQATHLVARGCTVLGYAAPTDSRVRLFAELRLAGVRATCAEAGLPAPVVVPVELTTQAARTALRTWRDGDAPVTGVAAYNDDVALAVLAAAREEGVACPDQLAVVGVDDTTAAQFSVPTLTTVAQSLDAQARHLAAAVVAALDHSGTAGPPPDDTLRLVVRGSA</sequence>
<dbReference type="InterPro" id="IPR000843">
    <property type="entry name" value="HTH_LacI"/>
</dbReference>
<evidence type="ECO:0000313" key="6">
    <source>
        <dbReference type="Proteomes" id="UP001500556"/>
    </source>
</evidence>
<dbReference type="Gene3D" id="1.10.260.40">
    <property type="entry name" value="lambda repressor-like DNA-binding domains"/>
    <property type="match status" value="1"/>
</dbReference>
<accession>A0ABP8Y739</accession>
<dbReference type="SUPFAM" id="SSF53822">
    <property type="entry name" value="Periplasmic binding protein-like I"/>
    <property type="match status" value="1"/>
</dbReference>
<dbReference type="InterPro" id="IPR046335">
    <property type="entry name" value="LacI/GalR-like_sensor"/>
</dbReference>
<evidence type="ECO:0000256" key="2">
    <source>
        <dbReference type="ARBA" id="ARBA00023125"/>
    </source>
</evidence>
<keyword evidence="3" id="KW-0804">Transcription</keyword>
<evidence type="ECO:0000259" key="4">
    <source>
        <dbReference type="PROSITE" id="PS50932"/>
    </source>
</evidence>
<dbReference type="SUPFAM" id="SSF47413">
    <property type="entry name" value="lambda repressor-like DNA-binding domains"/>
    <property type="match status" value="1"/>
</dbReference>
<dbReference type="Pfam" id="PF00356">
    <property type="entry name" value="LacI"/>
    <property type="match status" value="1"/>
</dbReference>
<dbReference type="PANTHER" id="PTHR30146">
    <property type="entry name" value="LACI-RELATED TRANSCRIPTIONAL REPRESSOR"/>
    <property type="match status" value="1"/>
</dbReference>
<dbReference type="InterPro" id="IPR010982">
    <property type="entry name" value="Lambda_DNA-bd_dom_sf"/>
</dbReference>
<dbReference type="GO" id="GO:0003677">
    <property type="term" value="F:DNA binding"/>
    <property type="evidence" value="ECO:0007669"/>
    <property type="project" value="UniProtKB-KW"/>
</dbReference>
<keyword evidence="2 5" id="KW-0238">DNA-binding</keyword>
<dbReference type="Proteomes" id="UP001500556">
    <property type="component" value="Unassembled WGS sequence"/>
</dbReference>
<dbReference type="SMART" id="SM00354">
    <property type="entry name" value="HTH_LACI"/>
    <property type="match status" value="1"/>
</dbReference>
<gene>
    <name evidence="5" type="ORF">GCM10025782_19140</name>
</gene>
<evidence type="ECO:0000313" key="5">
    <source>
        <dbReference type="EMBL" id="GAA4721562.1"/>
    </source>
</evidence>
<organism evidence="5 6">
    <name type="scientific">Pedococcus ginsenosidimutans</name>
    <dbReference type="NCBI Taxonomy" id="490570"/>
    <lineage>
        <taxon>Bacteria</taxon>
        <taxon>Bacillati</taxon>
        <taxon>Actinomycetota</taxon>
        <taxon>Actinomycetes</taxon>
        <taxon>Micrococcales</taxon>
        <taxon>Intrasporangiaceae</taxon>
        <taxon>Pedococcus</taxon>
    </lineage>
</organism>
<comment type="caution">
    <text evidence="5">The sequence shown here is derived from an EMBL/GenBank/DDBJ whole genome shotgun (WGS) entry which is preliminary data.</text>
</comment>
<keyword evidence="6" id="KW-1185">Reference proteome</keyword>
<feature type="domain" description="HTH lacI-type" evidence="4">
    <location>
        <begin position="4"/>
        <end position="60"/>
    </location>
</feature>
<protein>
    <submittedName>
        <fullName evidence="5">LacI family DNA-binding transcriptional regulator</fullName>
    </submittedName>
</protein>
<name>A0ABP8Y739_9MICO</name>